<dbReference type="PANTHER" id="PTHR42688:SF1">
    <property type="entry name" value="BLR5212 PROTEIN"/>
    <property type="match status" value="1"/>
</dbReference>
<accession>A0A1X1W0M7</accession>
<keyword evidence="5 6" id="KW-0472">Membrane</keyword>
<evidence type="ECO:0000256" key="1">
    <source>
        <dbReference type="ARBA" id="ARBA00004651"/>
    </source>
</evidence>
<comment type="caution">
    <text evidence="8">The sequence shown here is derived from an EMBL/GenBank/DDBJ whole genome shotgun (WGS) entry which is preliminary data.</text>
</comment>
<gene>
    <name evidence="8" type="ORF">AWC08_31545</name>
</gene>
<sequence>MNNTDTCPGRPAPLLSAWRFITVFGAVSLLADFVYEGARSITGPLLASLGATGLVVGVVTGIGEAAALSLRLMSGPLTDRTKRFWAWTIAGYMLTVITVPVLGITATLWVACALVIAERVGKAVRSPAKDTLLSYATHATGRGRGFAVHQALDQIGAVIGPLTVAAVLATTDNDYGPALGVLALPGGAALALLVWLSIRVPNPARYETEATDTPQPPPSITTSNRLPRRASLPTSFWMYCAFTSTTMIGFATFGVLSFHMVTRGIIPAAAVPLIYAAAMAADAAAALASGWAYDRIGAKTLAALPVLSVAVALVAFTNHPESVIAGALLWGAAVGIQESTLRAVVADLVPPSRRATAYGVFAAGLGAATAAGGALTGWLYDTSIPALIATIAGIQITALGLVATNGLRRRTALRDHPDR</sequence>
<dbReference type="Gene3D" id="1.20.1250.20">
    <property type="entry name" value="MFS general substrate transporter like domains"/>
    <property type="match status" value="2"/>
</dbReference>
<dbReference type="EMBL" id="LQOY01000152">
    <property type="protein sequence ID" value="ORV78756.1"/>
    <property type="molecule type" value="Genomic_DNA"/>
</dbReference>
<dbReference type="GO" id="GO:0005886">
    <property type="term" value="C:plasma membrane"/>
    <property type="evidence" value="ECO:0007669"/>
    <property type="project" value="UniProtKB-SubCell"/>
</dbReference>
<feature type="transmembrane region" description="Helical" evidence="6">
    <location>
        <begin position="265"/>
        <end position="288"/>
    </location>
</feature>
<feature type="transmembrane region" description="Helical" evidence="6">
    <location>
        <begin position="236"/>
        <end position="259"/>
    </location>
</feature>
<dbReference type="Proteomes" id="UP000193928">
    <property type="component" value="Unassembled WGS sequence"/>
</dbReference>
<dbReference type="PROSITE" id="PS50850">
    <property type="entry name" value="MFS"/>
    <property type="match status" value="1"/>
</dbReference>
<dbReference type="Pfam" id="PF07690">
    <property type="entry name" value="MFS_1"/>
    <property type="match status" value="1"/>
</dbReference>
<dbReference type="SUPFAM" id="SSF103473">
    <property type="entry name" value="MFS general substrate transporter"/>
    <property type="match status" value="1"/>
</dbReference>
<dbReference type="InterPro" id="IPR036259">
    <property type="entry name" value="MFS_trans_sf"/>
</dbReference>
<name>A0A1X1W0M7_MYCGO</name>
<proteinExistence type="predicted"/>
<feature type="transmembrane region" description="Helical" evidence="6">
    <location>
        <begin position="386"/>
        <end position="407"/>
    </location>
</feature>
<feature type="transmembrane region" description="Helical" evidence="6">
    <location>
        <begin position="357"/>
        <end position="380"/>
    </location>
</feature>
<evidence type="ECO:0000256" key="6">
    <source>
        <dbReference type="SAM" id="Phobius"/>
    </source>
</evidence>
<dbReference type="InterPro" id="IPR052425">
    <property type="entry name" value="Uncharacterized_MFS-type"/>
</dbReference>
<feature type="domain" description="Major facilitator superfamily (MFS) profile" evidence="7">
    <location>
        <begin position="11"/>
        <end position="412"/>
    </location>
</feature>
<feature type="transmembrane region" description="Helical" evidence="6">
    <location>
        <begin position="323"/>
        <end position="345"/>
    </location>
</feature>
<evidence type="ECO:0000313" key="9">
    <source>
        <dbReference type="Proteomes" id="UP000193928"/>
    </source>
</evidence>
<evidence type="ECO:0000259" key="7">
    <source>
        <dbReference type="PROSITE" id="PS50850"/>
    </source>
</evidence>
<dbReference type="AlphaFoldDB" id="A0A1X1W0M7"/>
<evidence type="ECO:0000256" key="3">
    <source>
        <dbReference type="ARBA" id="ARBA00022692"/>
    </source>
</evidence>
<dbReference type="InterPro" id="IPR011701">
    <property type="entry name" value="MFS"/>
</dbReference>
<reference evidence="8 9" key="1">
    <citation type="submission" date="2016-01" db="EMBL/GenBank/DDBJ databases">
        <title>The new phylogeny of the genus Mycobacterium.</title>
        <authorList>
            <person name="Tarcisio F."/>
            <person name="Conor M."/>
            <person name="Antonella G."/>
            <person name="Elisabetta G."/>
            <person name="Giulia F.S."/>
            <person name="Sara T."/>
            <person name="Anna F."/>
            <person name="Clotilde B."/>
            <person name="Roberto B."/>
            <person name="Veronica D.S."/>
            <person name="Fabio R."/>
            <person name="Monica P."/>
            <person name="Olivier J."/>
            <person name="Enrico T."/>
            <person name="Nicola S."/>
        </authorList>
    </citation>
    <scope>NUCLEOTIDE SEQUENCE [LARGE SCALE GENOMIC DNA]</scope>
    <source>
        <strain evidence="8 9">DSM 44160</strain>
    </source>
</reference>
<evidence type="ECO:0000256" key="4">
    <source>
        <dbReference type="ARBA" id="ARBA00022989"/>
    </source>
</evidence>
<evidence type="ECO:0000313" key="8">
    <source>
        <dbReference type="EMBL" id="ORV78756.1"/>
    </source>
</evidence>
<protein>
    <recommendedName>
        <fullName evidence="7">Major facilitator superfamily (MFS) profile domain-containing protein</fullName>
    </recommendedName>
</protein>
<feature type="transmembrane region" description="Helical" evidence="6">
    <location>
        <begin position="84"/>
        <end position="117"/>
    </location>
</feature>
<keyword evidence="2" id="KW-1003">Cell membrane</keyword>
<dbReference type="GO" id="GO:0022857">
    <property type="term" value="F:transmembrane transporter activity"/>
    <property type="evidence" value="ECO:0007669"/>
    <property type="project" value="InterPro"/>
</dbReference>
<dbReference type="InterPro" id="IPR020846">
    <property type="entry name" value="MFS_dom"/>
</dbReference>
<dbReference type="RefSeq" id="WP_069432662.1">
    <property type="nucleotide sequence ID" value="NZ_JACKSU010000048.1"/>
</dbReference>
<keyword evidence="9" id="KW-1185">Reference proteome</keyword>
<feature type="transmembrane region" description="Helical" evidence="6">
    <location>
        <begin position="175"/>
        <end position="196"/>
    </location>
</feature>
<organism evidence="8 9">
    <name type="scientific">Mycobacterium gordonae</name>
    <dbReference type="NCBI Taxonomy" id="1778"/>
    <lineage>
        <taxon>Bacteria</taxon>
        <taxon>Bacillati</taxon>
        <taxon>Actinomycetota</taxon>
        <taxon>Actinomycetes</taxon>
        <taxon>Mycobacteriales</taxon>
        <taxon>Mycobacteriaceae</taxon>
        <taxon>Mycobacterium</taxon>
    </lineage>
</organism>
<feature type="transmembrane region" description="Helical" evidence="6">
    <location>
        <begin position="17"/>
        <end position="35"/>
    </location>
</feature>
<comment type="subcellular location">
    <subcellularLocation>
        <location evidence="1">Cell membrane</location>
        <topology evidence="1">Multi-pass membrane protein</topology>
    </subcellularLocation>
</comment>
<dbReference type="PANTHER" id="PTHR42688">
    <property type="entry name" value="CONSERVED PROTEIN"/>
    <property type="match status" value="1"/>
</dbReference>
<keyword evidence="4 6" id="KW-1133">Transmembrane helix</keyword>
<dbReference type="CDD" id="cd17370">
    <property type="entry name" value="MFS_MJ1317_like"/>
    <property type="match status" value="1"/>
</dbReference>
<feature type="transmembrane region" description="Helical" evidence="6">
    <location>
        <begin position="47"/>
        <end position="72"/>
    </location>
</feature>
<feature type="transmembrane region" description="Helical" evidence="6">
    <location>
        <begin position="300"/>
        <end position="317"/>
    </location>
</feature>
<evidence type="ECO:0000256" key="2">
    <source>
        <dbReference type="ARBA" id="ARBA00022475"/>
    </source>
</evidence>
<keyword evidence="3 6" id="KW-0812">Transmembrane</keyword>
<evidence type="ECO:0000256" key="5">
    <source>
        <dbReference type="ARBA" id="ARBA00023136"/>
    </source>
</evidence>